<dbReference type="RefSeq" id="WP_151522274.1">
    <property type="nucleotide sequence ID" value="NZ_WBPL01000004.1"/>
</dbReference>
<organism evidence="1 2">
    <name type="scientific">Bacillus cereus</name>
    <dbReference type="NCBI Taxonomy" id="1396"/>
    <lineage>
        <taxon>Bacteria</taxon>
        <taxon>Bacillati</taxon>
        <taxon>Bacillota</taxon>
        <taxon>Bacilli</taxon>
        <taxon>Bacillales</taxon>
        <taxon>Bacillaceae</taxon>
        <taxon>Bacillus</taxon>
        <taxon>Bacillus cereus group</taxon>
    </lineage>
</organism>
<evidence type="ECO:0000313" key="2">
    <source>
        <dbReference type="Proteomes" id="UP000475765"/>
    </source>
</evidence>
<dbReference type="EMBL" id="WBPP01000009">
    <property type="protein sequence ID" value="KAB2397741.1"/>
    <property type="molecule type" value="Genomic_DNA"/>
</dbReference>
<gene>
    <name evidence="1" type="ORF">F8172_09825</name>
</gene>
<evidence type="ECO:0000313" key="1">
    <source>
        <dbReference type="EMBL" id="KAB2397741.1"/>
    </source>
</evidence>
<sequence>MAYLISKKSSGKRYFYIAQYTGKQPYSSTKYKNIYPIGNQKIALERLTLWILDNSFIPNELIEIGTSLDDIKNWKERVEKFNTQELVTKNHNNYPILI</sequence>
<reference evidence="1 2" key="1">
    <citation type="submission" date="2019-10" db="EMBL/GenBank/DDBJ databases">
        <title>Bacillus from the desert of Cuatro Cinegas, Coahuila.</title>
        <authorList>
            <person name="Olmedo-Alvarez G."/>
            <person name="Saldana S."/>
            <person name="Barcelo D."/>
        </authorList>
    </citation>
    <scope>NUCLEOTIDE SEQUENCE [LARGE SCALE GENOMIC DNA]</scope>
    <source>
        <strain evidence="1 2">CH417_13T</strain>
    </source>
</reference>
<name>A0A9W7QGQ6_BACCE</name>
<proteinExistence type="predicted"/>
<protein>
    <submittedName>
        <fullName evidence="1">Uncharacterized protein</fullName>
    </submittedName>
</protein>
<dbReference type="Proteomes" id="UP000475765">
    <property type="component" value="Unassembled WGS sequence"/>
</dbReference>
<comment type="caution">
    <text evidence="1">The sequence shown here is derived from an EMBL/GenBank/DDBJ whole genome shotgun (WGS) entry which is preliminary data.</text>
</comment>
<accession>A0A9W7QGQ6</accession>
<dbReference type="AlphaFoldDB" id="A0A9W7QGQ6"/>